<accession>A0A2K2CAN2</accession>
<evidence type="ECO:0000313" key="2">
    <source>
        <dbReference type="Proteomes" id="UP000006729"/>
    </source>
</evidence>
<sequence length="111" mass="12945">MATEEVGTIKKVGDKYRSFLHEDTENTTQWRHGGPPNFDTVNQLFEEGRTMERPKGSLEEVVQNAIKTWDMEIEHKTRVQDIKTINPDTLCKKREGNMLLLDHERYPINTS</sequence>
<keyword evidence="2" id="KW-1185">Reference proteome</keyword>
<reference evidence="1 2" key="1">
    <citation type="journal article" date="2006" name="Science">
        <title>The genome of black cottonwood, Populus trichocarpa (Torr. &amp; Gray).</title>
        <authorList>
            <person name="Tuskan G.A."/>
            <person name="Difazio S."/>
            <person name="Jansson S."/>
            <person name="Bohlmann J."/>
            <person name="Grigoriev I."/>
            <person name="Hellsten U."/>
            <person name="Putnam N."/>
            <person name="Ralph S."/>
            <person name="Rombauts S."/>
            <person name="Salamov A."/>
            <person name="Schein J."/>
            <person name="Sterck L."/>
            <person name="Aerts A."/>
            <person name="Bhalerao R.R."/>
            <person name="Bhalerao R.P."/>
            <person name="Blaudez D."/>
            <person name="Boerjan W."/>
            <person name="Brun A."/>
            <person name="Brunner A."/>
            <person name="Busov V."/>
            <person name="Campbell M."/>
            <person name="Carlson J."/>
            <person name="Chalot M."/>
            <person name="Chapman J."/>
            <person name="Chen G.L."/>
            <person name="Cooper D."/>
            <person name="Coutinho P.M."/>
            <person name="Couturier J."/>
            <person name="Covert S."/>
            <person name="Cronk Q."/>
            <person name="Cunningham R."/>
            <person name="Davis J."/>
            <person name="Degroeve S."/>
            <person name="Dejardin A."/>
            <person name="Depamphilis C."/>
            <person name="Detter J."/>
            <person name="Dirks B."/>
            <person name="Dubchak I."/>
            <person name="Duplessis S."/>
            <person name="Ehlting J."/>
            <person name="Ellis B."/>
            <person name="Gendler K."/>
            <person name="Goodstein D."/>
            <person name="Gribskov M."/>
            <person name="Grimwood J."/>
            <person name="Groover A."/>
            <person name="Gunter L."/>
            <person name="Hamberger B."/>
            <person name="Heinze B."/>
            <person name="Helariutta Y."/>
            <person name="Henrissat B."/>
            <person name="Holligan D."/>
            <person name="Holt R."/>
            <person name="Huang W."/>
            <person name="Islam-Faridi N."/>
            <person name="Jones S."/>
            <person name="Jones-Rhoades M."/>
            <person name="Jorgensen R."/>
            <person name="Joshi C."/>
            <person name="Kangasjarvi J."/>
            <person name="Karlsson J."/>
            <person name="Kelleher C."/>
            <person name="Kirkpatrick R."/>
            <person name="Kirst M."/>
            <person name="Kohler A."/>
            <person name="Kalluri U."/>
            <person name="Larimer F."/>
            <person name="Leebens-Mack J."/>
            <person name="Leple J.C."/>
            <person name="Locascio P."/>
            <person name="Lou Y."/>
            <person name="Lucas S."/>
            <person name="Martin F."/>
            <person name="Montanini B."/>
            <person name="Napoli C."/>
            <person name="Nelson D.R."/>
            <person name="Nelson C."/>
            <person name="Nieminen K."/>
            <person name="Nilsson O."/>
            <person name="Pereda V."/>
            <person name="Peter G."/>
            <person name="Philippe R."/>
            <person name="Pilate G."/>
            <person name="Poliakov A."/>
            <person name="Razumovskaya J."/>
            <person name="Richardson P."/>
            <person name="Rinaldi C."/>
            <person name="Ritland K."/>
            <person name="Rouze P."/>
            <person name="Ryaboy D."/>
            <person name="Schmutz J."/>
            <person name="Schrader J."/>
            <person name="Segerman B."/>
            <person name="Shin H."/>
            <person name="Siddiqui A."/>
            <person name="Sterky F."/>
            <person name="Terry A."/>
            <person name="Tsai C.J."/>
            <person name="Uberbacher E."/>
            <person name="Unneberg P."/>
            <person name="Vahala J."/>
            <person name="Wall K."/>
            <person name="Wessler S."/>
            <person name="Yang G."/>
            <person name="Yin T."/>
            <person name="Douglas C."/>
            <person name="Marra M."/>
            <person name="Sandberg G."/>
            <person name="Van de Peer Y."/>
            <person name="Rokhsar D."/>
        </authorList>
    </citation>
    <scope>NUCLEOTIDE SEQUENCE [LARGE SCALE GENOMIC DNA]</scope>
    <source>
        <strain evidence="2">cv. Nisqually</strain>
    </source>
</reference>
<gene>
    <name evidence="1" type="ORF">POPTR_001G389900</name>
</gene>
<dbReference type="Proteomes" id="UP000006729">
    <property type="component" value="Chromosome 1"/>
</dbReference>
<dbReference type="EMBL" id="CM009290">
    <property type="protein sequence ID" value="PNT59085.1"/>
    <property type="molecule type" value="Genomic_DNA"/>
</dbReference>
<dbReference type="AlphaFoldDB" id="A0A2K2CAN2"/>
<protein>
    <submittedName>
        <fullName evidence="1">Uncharacterized protein</fullName>
    </submittedName>
</protein>
<evidence type="ECO:0000313" key="1">
    <source>
        <dbReference type="EMBL" id="PNT59085.1"/>
    </source>
</evidence>
<organism evidence="1 2">
    <name type="scientific">Populus trichocarpa</name>
    <name type="common">Western balsam poplar</name>
    <name type="synonym">Populus balsamifera subsp. trichocarpa</name>
    <dbReference type="NCBI Taxonomy" id="3694"/>
    <lineage>
        <taxon>Eukaryota</taxon>
        <taxon>Viridiplantae</taxon>
        <taxon>Streptophyta</taxon>
        <taxon>Embryophyta</taxon>
        <taxon>Tracheophyta</taxon>
        <taxon>Spermatophyta</taxon>
        <taxon>Magnoliopsida</taxon>
        <taxon>eudicotyledons</taxon>
        <taxon>Gunneridae</taxon>
        <taxon>Pentapetalae</taxon>
        <taxon>rosids</taxon>
        <taxon>fabids</taxon>
        <taxon>Malpighiales</taxon>
        <taxon>Salicaceae</taxon>
        <taxon>Saliceae</taxon>
        <taxon>Populus</taxon>
    </lineage>
</organism>
<name>A0A2K2CAN2_POPTR</name>
<dbReference type="PANTHER" id="PTHR31723:SF4">
    <property type="entry name" value="PATHOGENESIS-RELATED FAMILY PROTEIN"/>
    <property type="match status" value="1"/>
</dbReference>
<dbReference type="PANTHER" id="PTHR31723">
    <property type="entry name" value="PATHOGENESIS-RELATED FAMILY PROTEIN"/>
    <property type="match status" value="1"/>
</dbReference>
<dbReference type="InParanoid" id="A0A2K2CAN2"/>
<dbReference type="InterPro" id="IPR053218">
    <property type="entry name" value="Pathogen-related_defense"/>
</dbReference>
<proteinExistence type="predicted"/>